<dbReference type="InterPro" id="IPR000331">
    <property type="entry name" value="Rap/Ran_GAP_dom"/>
</dbReference>
<sequence>MRLSIPALLNSRDGFPRTEGTQERSTIQDKLLASTLVDAVTRTDEYPTKVIEGLETLLPELILTDSELSTLLHALYEWSNADTDLRLGLENDERFFAAFYLITNAGLHVKGVETSKLLILLARTMETSSEPDVIALALVLATNIATHNPRLRGNSPTAEVFRACLKVIEEAKSSKNVKLAIELLAVLPLQKHFSLYSDALAKILCATLTMEVNSSEGPKGDEQVRAVVSFCKKLLALPCRHYFFGSIAKIAKTPQKNATDAALVRGAVYLIGMALWSHQRIEAIAKETSLTSALSILRVATSSGEAHVITEVELSLRRLVKKYGPELDVEWDAVLDLFEDLIPHTGKCLTLKETALELAAFYLQTSVESLAADRSQRHDTQLPLDANYTYERIGNVLDKCRDMLPEEIALELMRARASSAQPWRGLVSYVDVLQKVMTLYYKEESRENIRVETLNTIRDALVTYQGLYDDTLVGDVLLPYIGQELVAETSPSTELELSLLFEVARDLPIADTRFSAILEHFDERARQGYSPAGEATSLLVQLLYSRMTRTPISRAVSVFKSLVGVHVHSPNEKSREIAIHAVSTISATSQYRIIAAGVHSYFLVSHLRSARKGDESTPIVLFPIQFAITNFAQRLKEECSEKLSSAVFESLEALLSNVFVMRDCKLEWLAAELLRDVRDDVLYAKTPNLRRQLLAVLHMLAGYNVEVEETVCVLQGELDAASRSISDTREILNYLFAHNCSKPLDGPAAEGILGAIHECLQADDVDELELLCILECLKNFSSLPADYKVASMGLKSVLTAIKRSSKVEEKNSARWRRLCLANFILWARVADPSAVVGLLSEHLNPLAAAGEILAIACVEYVGCFVHEDERTKLGVAWRRRPGQSQTGEGKEATFIVGLKPTQHLVSIYMRPDSPVEVVQRRPTGTSRFWVQSSNVPSTLKSNTVEGRHGGALSGDSRQQEEANLVSAGDSPRPKEQVPSEESGLLSLADLAIAKNKTHQPKLKKKRALRKAYQAMSTLTDAIGSASDVLQLSTASGTPRDPVRLLCQLGLGGKGAAPLPEEDELVPHALSMLDRLAAEDTHRIGLIYVGEDDGDEASILDNIAGSDAYLGFLRRLGSFIRLGKTSGNIFTGGLDSSGRDIDGEYCLHWADCATQVVFHVTTMMPNTDRSSGVLKKRHVGNDHVNVIWSEKGPDFDAKVVDSQFNSVHIVVSPGGQSQYRVRVRVNKPGIAPFGPLKPDRIEVVSEGALGPLVRATAINADVVCGDGLANWEQRAFQISKIGERVVRGDTCLPVTV</sequence>
<dbReference type="Pfam" id="PF11864">
    <property type="entry name" value="DUF3384"/>
    <property type="match status" value="1"/>
</dbReference>
<keyword evidence="5" id="KW-1185">Reference proteome</keyword>
<dbReference type="GO" id="GO:0005737">
    <property type="term" value="C:cytoplasm"/>
    <property type="evidence" value="ECO:0007669"/>
    <property type="project" value="TreeGrafter"/>
</dbReference>
<evidence type="ECO:0000256" key="2">
    <source>
        <dbReference type="SAM" id="MobiDB-lite"/>
    </source>
</evidence>
<evidence type="ECO:0000259" key="3">
    <source>
        <dbReference type="PROSITE" id="PS50085"/>
    </source>
</evidence>
<gene>
    <name evidence="4" type="ORF">NDN08_000988</name>
</gene>
<dbReference type="InterPro" id="IPR035974">
    <property type="entry name" value="Rap/Ran-GAP_sf"/>
</dbReference>
<accession>A0AAV8USJ4</accession>
<dbReference type="Proteomes" id="UP001157974">
    <property type="component" value="Unassembled WGS sequence"/>
</dbReference>
<dbReference type="InterPro" id="IPR027107">
    <property type="entry name" value="Tuberin/Ral-act_asu"/>
</dbReference>
<dbReference type="Gene3D" id="3.40.50.11210">
    <property type="entry name" value="Rap/Ran-GAP"/>
    <property type="match status" value="1"/>
</dbReference>
<dbReference type="SUPFAM" id="SSF48371">
    <property type="entry name" value="ARM repeat"/>
    <property type="match status" value="1"/>
</dbReference>
<name>A0AAV8USJ4_9RHOD</name>
<feature type="domain" description="Rap-GAP" evidence="3">
    <location>
        <begin position="1069"/>
        <end position="1284"/>
    </location>
</feature>
<keyword evidence="1" id="KW-0343">GTPase activation</keyword>
<dbReference type="EMBL" id="JAMWBK010000006">
    <property type="protein sequence ID" value="KAJ8904471.1"/>
    <property type="molecule type" value="Genomic_DNA"/>
</dbReference>
<dbReference type="PANTHER" id="PTHR10063:SF0">
    <property type="entry name" value="TUBERIN"/>
    <property type="match status" value="1"/>
</dbReference>
<dbReference type="GO" id="GO:0005634">
    <property type="term" value="C:nucleus"/>
    <property type="evidence" value="ECO:0007669"/>
    <property type="project" value="InterPro"/>
</dbReference>
<dbReference type="PANTHER" id="PTHR10063">
    <property type="entry name" value="TUBERIN"/>
    <property type="match status" value="1"/>
</dbReference>
<evidence type="ECO:0000256" key="1">
    <source>
        <dbReference type="ARBA" id="ARBA00022468"/>
    </source>
</evidence>
<reference evidence="4 5" key="1">
    <citation type="journal article" date="2023" name="Nat. Commun.">
        <title>Origin of minicircular mitochondrial genomes in red algae.</title>
        <authorList>
            <person name="Lee Y."/>
            <person name="Cho C.H."/>
            <person name="Lee Y.M."/>
            <person name="Park S.I."/>
            <person name="Yang J.H."/>
            <person name="West J.A."/>
            <person name="Bhattacharya D."/>
            <person name="Yoon H.S."/>
        </authorList>
    </citation>
    <scope>NUCLEOTIDE SEQUENCE [LARGE SCALE GENOMIC DNA]</scope>
    <source>
        <strain evidence="4 5">CCMP1338</strain>
        <tissue evidence="4">Whole cell</tissue>
    </source>
</reference>
<organism evidence="4 5">
    <name type="scientific">Rhodosorus marinus</name>
    <dbReference type="NCBI Taxonomy" id="101924"/>
    <lineage>
        <taxon>Eukaryota</taxon>
        <taxon>Rhodophyta</taxon>
        <taxon>Stylonematophyceae</taxon>
        <taxon>Stylonematales</taxon>
        <taxon>Stylonemataceae</taxon>
        <taxon>Rhodosorus</taxon>
    </lineage>
</organism>
<protein>
    <recommendedName>
        <fullName evidence="3">Rap-GAP domain-containing protein</fullName>
    </recommendedName>
</protein>
<dbReference type="InterPro" id="IPR016024">
    <property type="entry name" value="ARM-type_fold"/>
</dbReference>
<comment type="caution">
    <text evidence="4">The sequence shown here is derived from an EMBL/GenBank/DDBJ whole genome shotgun (WGS) entry which is preliminary data.</text>
</comment>
<dbReference type="Pfam" id="PF02145">
    <property type="entry name" value="Rap_GAP"/>
    <property type="match status" value="1"/>
</dbReference>
<evidence type="ECO:0000313" key="5">
    <source>
        <dbReference type="Proteomes" id="UP001157974"/>
    </source>
</evidence>
<evidence type="ECO:0000313" key="4">
    <source>
        <dbReference type="EMBL" id="KAJ8904471.1"/>
    </source>
</evidence>
<dbReference type="SUPFAM" id="SSF111347">
    <property type="entry name" value="Rap/Ran-GAP"/>
    <property type="match status" value="1"/>
</dbReference>
<dbReference type="GO" id="GO:0005096">
    <property type="term" value="F:GTPase activator activity"/>
    <property type="evidence" value="ECO:0007669"/>
    <property type="project" value="UniProtKB-KW"/>
</dbReference>
<feature type="region of interest" description="Disordered" evidence="2">
    <location>
        <begin position="939"/>
        <end position="981"/>
    </location>
</feature>
<dbReference type="FunFam" id="3.40.50.11210:FF:000001">
    <property type="entry name" value="Ral GTPase-activating protein subunit alpha-1 isoform 1"/>
    <property type="match status" value="1"/>
</dbReference>
<proteinExistence type="predicted"/>
<dbReference type="GO" id="GO:0051056">
    <property type="term" value="P:regulation of small GTPase mediated signal transduction"/>
    <property type="evidence" value="ECO:0007669"/>
    <property type="project" value="InterPro"/>
</dbReference>
<dbReference type="InterPro" id="IPR024584">
    <property type="entry name" value="Tuberin_N"/>
</dbReference>
<dbReference type="PROSITE" id="PS50085">
    <property type="entry name" value="RAPGAP"/>
    <property type="match status" value="1"/>
</dbReference>